<gene>
    <name evidence="2" type="ORF">L3X38_024173</name>
</gene>
<dbReference type="Pfam" id="PF07727">
    <property type="entry name" value="RVT_2"/>
    <property type="match status" value="1"/>
</dbReference>
<organism evidence="2 3">
    <name type="scientific">Prunus dulcis</name>
    <name type="common">Almond</name>
    <name type="synonym">Amygdalus dulcis</name>
    <dbReference type="NCBI Taxonomy" id="3755"/>
    <lineage>
        <taxon>Eukaryota</taxon>
        <taxon>Viridiplantae</taxon>
        <taxon>Streptophyta</taxon>
        <taxon>Embryophyta</taxon>
        <taxon>Tracheophyta</taxon>
        <taxon>Spermatophyta</taxon>
        <taxon>Magnoliopsida</taxon>
        <taxon>eudicotyledons</taxon>
        <taxon>Gunneridae</taxon>
        <taxon>Pentapetalae</taxon>
        <taxon>rosids</taxon>
        <taxon>fabids</taxon>
        <taxon>Rosales</taxon>
        <taxon>Rosaceae</taxon>
        <taxon>Amygdaloideae</taxon>
        <taxon>Amygdaleae</taxon>
        <taxon>Prunus</taxon>
    </lineage>
</organism>
<keyword evidence="3" id="KW-1185">Reference proteome</keyword>
<evidence type="ECO:0000313" key="3">
    <source>
        <dbReference type="Proteomes" id="UP001054821"/>
    </source>
</evidence>
<dbReference type="InterPro" id="IPR013103">
    <property type="entry name" value="RVT_2"/>
</dbReference>
<dbReference type="AlphaFoldDB" id="A0AAD4VZ91"/>
<evidence type="ECO:0000313" key="2">
    <source>
        <dbReference type="EMBL" id="KAI5334040.1"/>
    </source>
</evidence>
<dbReference type="EMBL" id="JAJFAZ020000004">
    <property type="protein sequence ID" value="KAI5334040.1"/>
    <property type="molecule type" value="Genomic_DNA"/>
</dbReference>
<feature type="domain" description="Reverse transcriptase Ty1/copia-type" evidence="1">
    <location>
        <begin position="10"/>
        <end position="86"/>
    </location>
</feature>
<reference evidence="2 3" key="1">
    <citation type="journal article" date="2022" name="G3 (Bethesda)">
        <title>Whole-genome sequence and methylome profiling of the almond [Prunus dulcis (Mill.) D.A. Webb] cultivar 'Nonpareil'.</title>
        <authorList>
            <person name="D'Amico-Willman K.M."/>
            <person name="Ouma W.Z."/>
            <person name="Meulia T."/>
            <person name="Sideli G.M."/>
            <person name="Gradziel T.M."/>
            <person name="Fresnedo-Ramirez J."/>
        </authorList>
    </citation>
    <scope>NUCLEOTIDE SEQUENCE [LARGE SCALE GENOMIC DNA]</scope>
    <source>
        <strain evidence="2">Clone GOH B32 T37-40</strain>
    </source>
</reference>
<evidence type="ECO:0000259" key="1">
    <source>
        <dbReference type="Pfam" id="PF07727"/>
    </source>
</evidence>
<dbReference type="Proteomes" id="UP001054821">
    <property type="component" value="Chromosome 4"/>
</dbReference>
<comment type="caution">
    <text evidence="2">The sequence shown here is derived from an EMBL/GenBank/DDBJ whole genome shotgun (WGS) entry which is preliminary data.</text>
</comment>
<sequence length="89" mass="10658">MDEMDSLHWNSFWELVRKPEDQKVIGCKWVFKKKEGIGIDEKEPTRYEARLVVNEYLQKDRVDYDEIFSLVVKHASIQLLLSIVAQWDM</sequence>
<accession>A0AAD4VZ91</accession>
<proteinExistence type="predicted"/>
<name>A0AAD4VZ91_PRUDU</name>
<protein>
    <recommendedName>
        <fullName evidence="1">Reverse transcriptase Ty1/copia-type domain-containing protein</fullName>
    </recommendedName>
</protein>